<dbReference type="AlphaFoldDB" id="J9FY84"/>
<name>J9FY84_9ZZZZ</name>
<proteinExistence type="predicted"/>
<organism evidence="1">
    <name type="scientific">gut metagenome</name>
    <dbReference type="NCBI Taxonomy" id="749906"/>
    <lineage>
        <taxon>unclassified sequences</taxon>
        <taxon>metagenomes</taxon>
        <taxon>organismal metagenomes</taxon>
    </lineage>
</organism>
<gene>
    <name evidence="1" type="ORF">EVA_11948</name>
</gene>
<sequence>MAINGNAVIIHIRRQQGIGTCDIEAVYNATVIIGYGIDKFRLTEQTVIGQWRLAIPMPVFQSCPERVQSAVIVSRIDIAQTLPVIKHPAIFIKQTLNFQNLLQFVYRSHRPVMLPGVSAITLR</sequence>
<evidence type="ECO:0000313" key="1">
    <source>
        <dbReference type="EMBL" id="EJW99956.1"/>
    </source>
</evidence>
<comment type="caution">
    <text evidence="1">The sequence shown here is derived from an EMBL/GenBank/DDBJ whole genome shotgun (WGS) entry which is preliminary data.</text>
</comment>
<accession>J9FY84</accession>
<reference evidence="1" key="1">
    <citation type="journal article" date="2012" name="PLoS ONE">
        <title>Gene sets for utilization of primary and secondary nutrition supplies in the distal gut of endangered iberian lynx.</title>
        <authorList>
            <person name="Alcaide M."/>
            <person name="Messina E."/>
            <person name="Richter M."/>
            <person name="Bargiela R."/>
            <person name="Peplies J."/>
            <person name="Huws S.A."/>
            <person name="Newbold C.J."/>
            <person name="Golyshin P.N."/>
            <person name="Simon M.A."/>
            <person name="Lopez G."/>
            <person name="Yakimov M.M."/>
            <person name="Ferrer M."/>
        </authorList>
    </citation>
    <scope>NUCLEOTIDE SEQUENCE</scope>
</reference>
<dbReference type="EMBL" id="AMCI01003588">
    <property type="protein sequence ID" value="EJW99956.1"/>
    <property type="molecule type" value="Genomic_DNA"/>
</dbReference>
<protein>
    <submittedName>
        <fullName evidence="1">Uncharacterized protein</fullName>
    </submittedName>
</protein>